<reference evidence="2" key="1">
    <citation type="journal article" date="2014" name="Int. J. Syst. Evol. Microbiol.">
        <title>Complete genome of a new Firmicutes species belonging to the dominant human colonic microbiota ('Ruminococcus bicirculans') reveals two chromosomes and a selective capacity to utilize plant glucans.</title>
        <authorList>
            <consortium name="NISC Comparative Sequencing Program"/>
            <person name="Wegmann U."/>
            <person name="Louis P."/>
            <person name="Goesmann A."/>
            <person name="Henrissat B."/>
            <person name="Duncan S.H."/>
            <person name="Flint H.J."/>
        </authorList>
    </citation>
    <scope>NUCLEOTIDE SEQUENCE</scope>
    <source>
        <strain evidence="2">CECT 8869</strain>
    </source>
</reference>
<dbReference type="Gene3D" id="3.40.630.30">
    <property type="match status" value="1"/>
</dbReference>
<organism evidence="2 3">
    <name type="scientific">Maribacter confluentis</name>
    <dbReference type="NCBI Taxonomy" id="1656093"/>
    <lineage>
        <taxon>Bacteria</taxon>
        <taxon>Pseudomonadati</taxon>
        <taxon>Bacteroidota</taxon>
        <taxon>Flavobacteriia</taxon>
        <taxon>Flavobacteriales</taxon>
        <taxon>Flavobacteriaceae</taxon>
        <taxon>Maribacter</taxon>
    </lineage>
</organism>
<gene>
    <name evidence="2" type="ORF">Q2T41_01225</name>
</gene>
<dbReference type="InterPro" id="IPR016181">
    <property type="entry name" value="Acyl_CoA_acyltransferase"/>
</dbReference>
<comment type="caution">
    <text evidence="2">The sequence shown here is derived from an EMBL/GenBank/DDBJ whole genome shotgun (WGS) entry which is preliminary data.</text>
</comment>
<keyword evidence="3" id="KW-1185">Reference proteome</keyword>
<dbReference type="InterPro" id="IPR000182">
    <property type="entry name" value="GNAT_dom"/>
</dbReference>
<evidence type="ECO:0000313" key="2">
    <source>
        <dbReference type="EMBL" id="MDO1511284.1"/>
    </source>
</evidence>
<accession>A0ABT8RJT5</accession>
<evidence type="ECO:0000259" key="1">
    <source>
        <dbReference type="PROSITE" id="PS51186"/>
    </source>
</evidence>
<name>A0ABT8RJT5_9FLAO</name>
<dbReference type="CDD" id="cd04301">
    <property type="entry name" value="NAT_SF"/>
    <property type="match status" value="1"/>
</dbReference>
<dbReference type="PANTHER" id="PTHR43617">
    <property type="entry name" value="L-AMINO ACID N-ACETYLTRANSFERASE"/>
    <property type="match status" value="1"/>
</dbReference>
<protein>
    <submittedName>
        <fullName evidence="2">GNAT family N-acetyltransferase</fullName>
    </submittedName>
</protein>
<dbReference type="Pfam" id="PF00583">
    <property type="entry name" value="Acetyltransf_1"/>
    <property type="match status" value="1"/>
</dbReference>
<reference evidence="2" key="2">
    <citation type="submission" date="2023-06" db="EMBL/GenBank/DDBJ databases">
        <authorList>
            <person name="Lucena T."/>
            <person name="Sun Q."/>
        </authorList>
    </citation>
    <scope>NUCLEOTIDE SEQUENCE</scope>
    <source>
        <strain evidence="2">CECT 8869</strain>
    </source>
</reference>
<proteinExistence type="predicted"/>
<dbReference type="EMBL" id="JAUKUC010000001">
    <property type="protein sequence ID" value="MDO1511284.1"/>
    <property type="molecule type" value="Genomic_DNA"/>
</dbReference>
<sequence>MNTILQVDLAQVRDMVHLFDGYRIFYGQQSNIHAATLFLNERIKNQESIIFTSYIDGKAVGFVQLYFTFSSVSLEPSLILNDLYVDPIFRNKNIGKDLLLKAQEYCTSHNYKGLALETAVDNPAQKLYEKLGWKKDSHCFHYFWSVK</sequence>
<dbReference type="PROSITE" id="PS51186">
    <property type="entry name" value="GNAT"/>
    <property type="match status" value="1"/>
</dbReference>
<dbReference type="SUPFAM" id="SSF55729">
    <property type="entry name" value="Acyl-CoA N-acyltransferases (Nat)"/>
    <property type="match status" value="1"/>
</dbReference>
<feature type="domain" description="N-acetyltransferase" evidence="1">
    <location>
        <begin position="5"/>
        <end position="147"/>
    </location>
</feature>
<dbReference type="InterPro" id="IPR050276">
    <property type="entry name" value="MshD_Acetyltransferase"/>
</dbReference>
<evidence type="ECO:0000313" key="3">
    <source>
        <dbReference type="Proteomes" id="UP001168579"/>
    </source>
</evidence>
<dbReference type="Proteomes" id="UP001168579">
    <property type="component" value="Unassembled WGS sequence"/>
</dbReference>
<dbReference type="RefSeq" id="WP_089260173.1">
    <property type="nucleotide sequence ID" value="NZ_JAUKUC010000001.1"/>
</dbReference>